<feature type="compositionally biased region" description="Basic and acidic residues" evidence="3">
    <location>
        <begin position="270"/>
        <end position="282"/>
    </location>
</feature>
<dbReference type="Pfam" id="PF13525">
    <property type="entry name" value="YfiO"/>
    <property type="match status" value="1"/>
</dbReference>
<dbReference type="OrthoDB" id="8525418at2"/>
<dbReference type="GO" id="GO:0070206">
    <property type="term" value="P:protein trimerization"/>
    <property type="evidence" value="ECO:0007669"/>
    <property type="project" value="InterPro"/>
</dbReference>
<comment type="caution">
    <text evidence="6">The sequence shown here is derived from an EMBL/GenBank/DDBJ whole genome shotgun (WGS) entry which is preliminary data.</text>
</comment>
<dbReference type="SUPFAM" id="SSF48452">
    <property type="entry name" value="TPR-like"/>
    <property type="match status" value="1"/>
</dbReference>
<name>A0A4Z0BZX2_9BURK</name>
<feature type="chain" id="PRO_5021521323" description="Cell division coordinator CpoB" evidence="2">
    <location>
        <begin position="26"/>
        <end position="282"/>
    </location>
</feature>
<organism evidence="6 7">
    <name type="scientific">Ramlibacter rhizophilus</name>
    <dbReference type="NCBI Taxonomy" id="1781167"/>
    <lineage>
        <taxon>Bacteria</taxon>
        <taxon>Pseudomonadati</taxon>
        <taxon>Pseudomonadota</taxon>
        <taxon>Betaproteobacteria</taxon>
        <taxon>Burkholderiales</taxon>
        <taxon>Comamonadaceae</taxon>
        <taxon>Ramlibacter</taxon>
    </lineage>
</organism>
<dbReference type="InterPro" id="IPR011990">
    <property type="entry name" value="TPR-like_helical_dom_sf"/>
</dbReference>
<dbReference type="GO" id="GO:0043093">
    <property type="term" value="P:FtsZ-dependent cytokinesis"/>
    <property type="evidence" value="ECO:0007669"/>
    <property type="project" value="UniProtKB-UniRule"/>
</dbReference>
<evidence type="ECO:0000256" key="3">
    <source>
        <dbReference type="SAM" id="MobiDB-lite"/>
    </source>
</evidence>
<evidence type="ECO:0000259" key="5">
    <source>
        <dbReference type="Pfam" id="PF16331"/>
    </source>
</evidence>
<evidence type="ECO:0000313" key="7">
    <source>
        <dbReference type="Proteomes" id="UP000297564"/>
    </source>
</evidence>
<sequence precursor="true">MNAPRALLSAVALGAAMLASPVAQAQLFGGDDEARRAILELRQRVDAQRVQIEQQAAQQAELMRRANEETSQLRRSLLDLQAQIETLRGELAGLRGNDEQLARSVSDLQRLQKDLAVAIEERLRRFEPAQVSMDGRQFTAQPQEQQAFDAALATFRRGEFPQAQAAFSSFVQRYPQSGYYPAALFWLGNAQYGTRDCQGAIGNFRTMLQNAPDHPRAPEAVLSIANCQLELKDVPAARRTLEDLVTAYPGSEAANAARDRLARLPAAEPARADTRPTEQRRR</sequence>
<keyword evidence="2" id="KW-0131">Cell cycle</keyword>
<accession>A0A4Z0BZX2</accession>
<comment type="subcellular location">
    <subcellularLocation>
        <location evidence="2">Periplasm</location>
    </subcellularLocation>
</comment>
<evidence type="ECO:0000313" key="6">
    <source>
        <dbReference type="EMBL" id="TFZ04846.1"/>
    </source>
</evidence>
<dbReference type="AlphaFoldDB" id="A0A4Z0BZX2"/>
<reference evidence="6 7" key="1">
    <citation type="submission" date="2019-03" db="EMBL/GenBank/DDBJ databases">
        <title>Ramlibacter rhizophilus CCTCC AB2015357, whole genome shotgun sequence.</title>
        <authorList>
            <person name="Zhang X."/>
            <person name="Feng G."/>
            <person name="Zhu H."/>
        </authorList>
    </citation>
    <scope>NUCLEOTIDE SEQUENCE [LARGE SCALE GENOMIC DNA]</scope>
    <source>
        <strain evidence="6 7">CCTCC AB2015357</strain>
    </source>
</reference>
<comment type="function">
    <text evidence="2">Mediates coordination of peptidoglycan synthesis and outer membrane constriction during cell division.</text>
</comment>
<dbReference type="Gene3D" id="1.20.5.110">
    <property type="match status" value="1"/>
</dbReference>
<feature type="domain" description="Outer membrane lipoprotein BamD-like" evidence="4">
    <location>
        <begin position="143"/>
        <end position="264"/>
    </location>
</feature>
<feature type="domain" description="YbgF trimerisation" evidence="5">
    <location>
        <begin position="68"/>
        <end position="130"/>
    </location>
</feature>
<gene>
    <name evidence="6" type="primary">ybgF</name>
    <name evidence="2" type="synonym">cpoB</name>
    <name evidence="6" type="ORF">EZ242_03610</name>
</gene>
<dbReference type="InterPro" id="IPR034706">
    <property type="entry name" value="CpoB"/>
</dbReference>
<proteinExistence type="inferred from homology"/>
<dbReference type="Pfam" id="PF16331">
    <property type="entry name" value="TolA_bind_tri"/>
    <property type="match status" value="1"/>
</dbReference>
<dbReference type="InterPro" id="IPR039565">
    <property type="entry name" value="BamD-like"/>
</dbReference>
<evidence type="ECO:0000256" key="2">
    <source>
        <dbReference type="HAMAP-Rule" id="MF_02066"/>
    </source>
</evidence>
<dbReference type="InterPro" id="IPR014162">
    <property type="entry name" value="CpoB_C"/>
</dbReference>
<evidence type="ECO:0000259" key="4">
    <source>
        <dbReference type="Pfam" id="PF13525"/>
    </source>
</evidence>
<feature type="coiled-coil region" evidence="2">
    <location>
        <begin position="38"/>
        <end position="121"/>
    </location>
</feature>
<dbReference type="InterPro" id="IPR032519">
    <property type="entry name" value="YbgF_tri"/>
</dbReference>
<keyword evidence="2" id="KW-0175">Coiled coil</keyword>
<comment type="similarity">
    <text evidence="2">Belongs to the CpoB family.</text>
</comment>
<dbReference type="RefSeq" id="WP_135283728.1">
    <property type="nucleotide sequence ID" value="NZ_SMLL01000001.1"/>
</dbReference>
<protein>
    <recommendedName>
        <fullName evidence="2">Cell division coordinator CpoB</fullName>
    </recommendedName>
</protein>
<keyword evidence="2" id="KW-0574">Periplasm</keyword>
<evidence type="ECO:0000256" key="1">
    <source>
        <dbReference type="ARBA" id="ARBA00022729"/>
    </source>
</evidence>
<feature type="region of interest" description="Disordered" evidence="3">
    <location>
        <begin position="262"/>
        <end position="282"/>
    </location>
</feature>
<dbReference type="HAMAP" id="MF_02066">
    <property type="entry name" value="CpoB"/>
    <property type="match status" value="1"/>
</dbReference>
<dbReference type="NCBIfam" id="TIGR02795">
    <property type="entry name" value="tol_pal_ybgF"/>
    <property type="match status" value="1"/>
</dbReference>
<keyword evidence="1 2" id="KW-0732">Signal</keyword>
<dbReference type="Proteomes" id="UP000297564">
    <property type="component" value="Unassembled WGS sequence"/>
</dbReference>
<dbReference type="EMBL" id="SMLL01000001">
    <property type="protein sequence ID" value="TFZ04846.1"/>
    <property type="molecule type" value="Genomic_DNA"/>
</dbReference>
<feature type="signal peptide" evidence="2">
    <location>
        <begin position="1"/>
        <end position="25"/>
    </location>
</feature>
<dbReference type="GO" id="GO:0030288">
    <property type="term" value="C:outer membrane-bounded periplasmic space"/>
    <property type="evidence" value="ECO:0007669"/>
    <property type="project" value="UniProtKB-UniRule"/>
</dbReference>
<dbReference type="Gene3D" id="1.25.40.10">
    <property type="entry name" value="Tetratricopeptide repeat domain"/>
    <property type="match status" value="1"/>
</dbReference>
<keyword evidence="2" id="KW-0132">Cell division</keyword>
<keyword evidence="7" id="KW-1185">Reference proteome</keyword>